<comment type="subcellular location">
    <subcellularLocation>
        <location evidence="1">Cell outer membrane</location>
    </subcellularLocation>
</comment>
<evidence type="ECO:0000313" key="10">
    <source>
        <dbReference type="EMBL" id="EHP30733.1"/>
    </source>
</evidence>
<keyword evidence="4" id="KW-1134">Transmembrane beta strand</keyword>
<proteinExistence type="inferred from homology"/>
<dbReference type="InterPro" id="IPR036737">
    <property type="entry name" value="OmpA-like_sf"/>
</dbReference>
<dbReference type="Gene3D" id="3.30.1330.60">
    <property type="entry name" value="OmpA-like domain"/>
    <property type="match status" value="1"/>
</dbReference>
<evidence type="ECO:0000256" key="4">
    <source>
        <dbReference type="ARBA" id="ARBA00022452"/>
    </source>
</evidence>
<dbReference type="InterPro" id="IPR010130">
    <property type="entry name" value="T1SS_OMP_TolC"/>
</dbReference>
<dbReference type="EMBL" id="AFRZ01000001">
    <property type="protein sequence ID" value="EHP30733.1"/>
    <property type="molecule type" value="Genomic_DNA"/>
</dbReference>
<dbReference type="RefSeq" id="WP_008339440.1">
    <property type="nucleotide sequence ID" value="NZ_AFRZ01000001.1"/>
</dbReference>
<reference evidence="10 11" key="1">
    <citation type="journal article" date="2012" name="Proc. Natl. Acad. Sci. U.S.A.">
        <title>Genome and physiology of a model Epsilonproteobacterium responsible for sulfide detoxification in marine oxygen depletion zones.</title>
        <authorList>
            <person name="Grote J."/>
            <person name="Schott T."/>
            <person name="Bruckner C.G."/>
            <person name="Glockner F.O."/>
            <person name="Jost G."/>
            <person name="Teeling H."/>
            <person name="Labrenz M."/>
            <person name="Jurgens K."/>
        </authorList>
    </citation>
    <scope>NUCLEOTIDE SEQUENCE [LARGE SCALE GENOMIC DNA]</scope>
    <source>
        <strain evidence="10 11">GD1</strain>
    </source>
</reference>
<keyword evidence="11" id="KW-1185">Reference proteome</keyword>
<dbReference type="Pfam" id="PF00691">
    <property type="entry name" value="OmpA"/>
    <property type="match status" value="1"/>
</dbReference>
<evidence type="ECO:0000256" key="2">
    <source>
        <dbReference type="ARBA" id="ARBA00007613"/>
    </source>
</evidence>
<evidence type="ECO:0000256" key="3">
    <source>
        <dbReference type="ARBA" id="ARBA00022448"/>
    </source>
</evidence>
<protein>
    <submittedName>
        <fullName evidence="10">Efflux system, outer membrane protein TolC-like protein</fullName>
    </submittedName>
</protein>
<evidence type="ECO:0000256" key="8">
    <source>
        <dbReference type="PROSITE-ProRule" id="PRU00473"/>
    </source>
</evidence>
<dbReference type="OrthoDB" id="9780675at2"/>
<dbReference type="InterPro" id="IPR006665">
    <property type="entry name" value="OmpA-like"/>
</dbReference>
<dbReference type="InterPro" id="IPR003423">
    <property type="entry name" value="OMP_efflux"/>
</dbReference>
<dbReference type="PANTHER" id="PTHR30026:SF22">
    <property type="entry name" value="OUTER MEMBRANE EFFLUX PROTEIN"/>
    <property type="match status" value="1"/>
</dbReference>
<evidence type="ECO:0000256" key="1">
    <source>
        <dbReference type="ARBA" id="ARBA00004442"/>
    </source>
</evidence>
<dbReference type="HOGENOM" id="CLU_491548_0_0_7"/>
<dbReference type="PROSITE" id="PS51123">
    <property type="entry name" value="OMPA_2"/>
    <property type="match status" value="1"/>
</dbReference>
<dbReference type="eggNOG" id="COG1538">
    <property type="taxonomic scope" value="Bacteria"/>
</dbReference>
<accession>H1FY37</accession>
<evidence type="ECO:0000256" key="5">
    <source>
        <dbReference type="ARBA" id="ARBA00022692"/>
    </source>
</evidence>
<keyword evidence="5" id="KW-0812">Transmembrane</keyword>
<dbReference type="SUPFAM" id="SSF56954">
    <property type="entry name" value="Outer membrane efflux proteins (OEP)"/>
    <property type="match status" value="1"/>
</dbReference>
<keyword evidence="3" id="KW-0813">Transport</keyword>
<dbReference type="SUPFAM" id="SSF103088">
    <property type="entry name" value="OmpA-like"/>
    <property type="match status" value="1"/>
</dbReference>
<dbReference type="AlphaFoldDB" id="B6BMZ2"/>
<evidence type="ECO:0000313" key="11">
    <source>
        <dbReference type="Proteomes" id="UP000006431"/>
    </source>
</evidence>
<dbReference type="NCBIfam" id="TIGR01844">
    <property type="entry name" value="type_I_sec_TolC"/>
    <property type="match status" value="1"/>
</dbReference>
<dbReference type="Pfam" id="PF02321">
    <property type="entry name" value="OEP"/>
    <property type="match status" value="2"/>
</dbReference>
<keyword evidence="6 8" id="KW-0472">Membrane</keyword>
<dbReference type="GO" id="GO:0015288">
    <property type="term" value="F:porin activity"/>
    <property type="evidence" value="ECO:0007669"/>
    <property type="project" value="TreeGrafter"/>
</dbReference>
<comment type="similarity">
    <text evidence="2">Belongs to the outer membrane factor (OMF) (TC 1.B.17) family.</text>
</comment>
<dbReference type="GO" id="GO:0009279">
    <property type="term" value="C:cell outer membrane"/>
    <property type="evidence" value="ECO:0007669"/>
    <property type="project" value="UniProtKB-SubCell"/>
</dbReference>
<dbReference type="GO" id="GO:1990281">
    <property type="term" value="C:efflux pump complex"/>
    <property type="evidence" value="ECO:0007669"/>
    <property type="project" value="TreeGrafter"/>
</dbReference>
<organism evidence="10 11">
    <name type="scientific">Sulfurimonas gotlandica (strain DSM 19862 / JCM 16533 / GD1)</name>
    <dbReference type="NCBI Taxonomy" id="929558"/>
    <lineage>
        <taxon>Bacteria</taxon>
        <taxon>Pseudomonadati</taxon>
        <taxon>Campylobacterota</taxon>
        <taxon>Epsilonproteobacteria</taxon>
        <taxon>Campylobacterales</taxon>
        <taxon>Sulfurimonadaceae</taxon>
        <taxon>Sulfurimonas</taxon>
    </lineage>
</organism>
<name>B6BMZ2_SULGG</name>
<keyword evidence="7" id="KW-0998">Cell outer membrane</keyword>
<dbReference type="STRING" id="929558.SMGD1_2210"/>
<evidence type="ECO:0000256" key="7">
    <source>
        <dbReference type="ARBA" id="ARBA00023237"/>
    </source>
</evidence>
<feature type="domain" description="OmpA-like" evidence="9">
    <location>
        <begin position="483"/>
        <end position="603"/>
    </location>
</feature>
<gene>
    <name evidence="10" type="ORF">SMGD1_2210</name>
</gene>
<dbReference type="Proteomes" id="UP000006431">
    <property type="component" value="Unassembled WGS sequence"/>
</dbReference>
<evidence type="ECO:0000256" key="6">
    <source>
        <dbReference type="ARBA" id="ARBA00023136"/>
    </source>
</evidence>
<dbReference type="InterPro" id="IPR051906">
    <property type="entry name" value="TolC-like"/>
</dbReference>
<dbReference type="GO" id="GO:0015562">
    <property type="term" value="F:efflux transmembrane transporter activity"/>
    <property type="evidence" value="ECO:0007669"/>
    <property type="project" value="InterPro"/>
</dbReference>
<dbReference type="PANTHER" id="PTHR30026">
    <property type="entry name" value="OUTER MEMBRANE PROTEIN TOLC"/>
    <property type="match status" value="1"/>
</dbReference>
<sequence length="604" mass="68322">MKKRLLLALSVVASLSAQDLKLTVDEVLSTNPIVLERLKNYNATKEDIKSAKSGYYPKVDLSLGVGTEHTEKRARPGLADASFDFSVYQNSLTYTHNLFKGFETKYQVEQQENRTVAAAYSYIEKVNDTSFTMVNSYLQVMKNKELLDTAKANIDINKEIFNKVQKLYDAGLTTLSEVNKIESSLSLAKSNYVVQENTLMDATYSMQRVLGRYLNPEEMTRPELNVALPATIEDAAQYAMQNNPSLLVSKYNIKLAQATYKEKKSPFYPHLDIEISQAMNKNLSAVEGEDDRFRAMAFLTYNFFNGFADEAALQKSVSTIHQEVELKNTLRREVIEGLNLSWAANEKLADQLNHLNDYKKFSLKTLTLYAKEYDLGRRSLLDLLAAQNDFIGAKSQIINTEYSMLFAKYRILDAMGTLVPTVIGNTDIVYSNVGLVGETPKNEDALPIAFDRDRDLIVDEEDICNNSLSTEMRNIFGCKFVYEDTKRIERYSGFLFEDGSANLTGAGQDRLNKLITQIQPYGWDNLKFDVLGNVEDEKMTEEQLLQLSQQRAETIKTKLTEAGANVDFIVLHSKADTAPMFSNESDDSIELNNRADIIVRKLKK</sequence>
<accession>B6BMZ2</accession>
<dbReference type="PATRIC" id="fig|929558.5.peg.2201"/>
<evidence type="ECO:0000259" key="9">
    <source>
        <dbReference type="PROSITE" id="PS51123"/>
    </source>
</evidence>
<comment type="caution">
    <text evidence="10">The sequence shown here is derived from an EMBL/GenBank/DDBJ whole genome shotgun (WGS) entry which is preliminary data.</text>
</comment>
<dbReference type="Gene3D" id="1.20.1600.10">
    <property type="entry name" value="Outer membrane efflux proteins (OEP)"/>
    <property type="match status" value="1"/>
</dbReference>